<accession>M4V9E3</accession>
<evidence type="ECO:0000256" key="3">
    <source>
        <dbReference type="ARBA" id="ARBA00022679"/>
    </source>
</evidence>
<dbReference type="InterPro" id="IPR005490">
    <property type="entry name" value="LD_TPept_cat_dom"/>
</dbReference>
<organism evidence="9 10">
    <name type="scientific">Pseudobdellovibrio exovorus JSS</name>
    <dbReference type="NCBI Taxonomy" id="1184267"/>
    <lineage>
        <taxon>Bacteria</taxon>
        <taxon>Pseudomonadati</taxon>
        <taxon>Bdellovibrionota</taxon>
        <taxon>Bdellovibrionia</taxon>
        <taxon>Bdellovibrionales</taxon>
        <taxon>Pseudobdellovibrionaceae</taxon>
        <taxon>Pseudobdellovibrio</taxon>
    </lineage>
</organism>
<evidence type="ECO:0000256" key="7">
    <source>
        <dbReference type="PROSITE-ProRule" id="PRU01373"/>
    </source>
</evidence>
<dbReference type="InterPro" id="IPR056203">
    <property type="entry name" value="Cds6_C"/>
</dbReference>
<dbReference type="EMBL" id="CP003537">
    <property type="protein sequence ID" value="AGH95060.1"/>
    <property type="molecule type" value="Genomic_DNA"/>
</dbReference>
<dbReference type="GO" id="GO:0016740">
    <property type="term" value="F:transferase activity"/>
    <property type="evidence" value="ECO:0007669"/>
    <property type="project" value="UniProtKB-KW"/>
</dbReference>
<dbReference type="InterPro" id="IPR038063">
    <property type="entry name" value="Transpep_catalytic_dom"/>
</dbReference>
<dbReference type="Gene3D" id="2.40.440.10">
    <property type="entry name" value="L,D-transpeptidase catalytic domain-like"/>
    <property type="match status" value="1"/>
</dbReference>
<dbReference type="SUPFAM" id="SSF54427">
    <property type="entry name" value="NTF2-like"/>
    <property type="match status" value="1"/>
</dbReference>
<keyword evidence="6 7" id="KW-0961">Cell wall biogenesis/degradation</keyword>
<dbReference type="Proteomes" id="UP000012040">
    <property type="component" value="Chromosome"/>
</dbReference>
<evidence type="ECO:0000259" key="8">
    <source>
        <dbReference type="PROSITE" id="PS52029"/>
    </source>
</evidence>
<dbReference type="PANTHER" id="PTHR36699">
    <property type="entry name" value="LD-TRANSPEPTIDASE"/>
    <property type="match status" value="1"/>
</dbReference>
<dbReference type="STRING" id="1184267.A11Q_842"/>
<reference evidence="9 10" key="1">
    <citation type="journal article" date="2013" name="ISME J.">
        <title>By their genes ye shall know them: genomic signatures of predatory bacteria.</title>
        <authorList>
            <person name="Pasternak Z."/>
            <person name="Pietrokovski S."/>
            <person name="Rotem O."/>
            <person name="Gophna U."/>
            <person name="Lurie-Weinberger M.N."/>
            <person name="Jurkevitch E."/>
        </authorList>
    </citation>
    <scope>NUCLEOTIDE SEQUENCE [LARGE SCALE GENOMIC DNA]</scope>
    <source>
        <strain evidence="9 10">JSS</strain>
    </source>
</reference>
<feature type="domain" description="L,D-TPase catalytic" evidence="8">
    <location>
        <begin position="63"/>
        <end position="197"/>
    </location>
</feature>
<evidence type="ECO:0000256" key="1">
    <source>
        <dbReference type="ARBA" id="ARBA00004752"/>
    </source>
</evidence>
<dbReference type="InterPro" id="IPR032710">
    <property type="entry name" value="NTF2-like_dom_sf"/>
</dbReference>
<keyword evidence="5 7" id="KW-0573">Peptidoglycan synthesis</keyword>
<evidence type="ECO:0000256" key="2">
    <source>
        <dbReference type="ARBA" id="ARBA00005992"/>
    </source>
</evidence>
<dbReference type="UniPathway" id="UPA00219"/>
<dbReference type="HOGENOM" id="CLU_820542_0_0_7"/>
<proteinExistence type="inferred from homology"/>
<protein>
    <recommendedName>
        <fullName evidence="8">L,D-TPase catalytic domain-containing protein</fullName>
    </recommendedName>
</protein>
<comment type="pathway">
    <text evidence="1 7">Cell wall biogenesis; peptidoglycan biosynthesis.</text>
</comment>
<dbReference type="GO" id="GO:0071555">
    <property type="term" value="P:cell wall organization"/>
    <property type="evidence" value="ECO:0007669"/>
    <property type="project" value="UniProtKB-UniRule"/>
</dbReference>
<feature type="active site" description="Nucleophile" evidence="7">
    <location>
        <position position="173"/>
    </location>
</feature>
<keyword evidence="4 7" id="KW-0133">Cell shape</keyword>
<dbReference type="Pfam" id="PF24125">
    <property type="entry name" value="Cds6_C"/>
    <property type="match status" value="1"/>
</dbReference>
<evidence type="ECO:0000256" key="5">
    <source>
        <dbReference type="ARBA" id="ARBA00022984"/>
    </source>
</evidence>
<dbReference type="AlphaFoldDB" id="M4V9E3"/>
<comment type="similarity">
    <text evidence="2">Belongs to the YkuD family.</text>
</comment>
<evidence type="ECO:0000256" key="4">
    <source>
        <dbReference type="ARBA" id="ARBA00022960"/>
    </source>
</evidence>
<dbReference type="PANTHER" id="PTHR36699:SF1">
    <property type="entry name" value="L,D-TRANSPEPTIDASE YAFK-RELATED"/>
    <property type="match status" value="1"/>
</dbReference>
<dbReference type="eggNOG" id="COG3034">
    <property type="taxonomic scope" value="Bacteria"/>
</dbReference>
<dbReference type="SUPFAM" id="SSF141523">
    <property type="entry name" value="L,D-transpeptidase catalytic domain-like"/>
    <property type="match status" value="1"/>
</dbReference>
<feature type="active site" description="Proton donor/acceptor" evidence="7">
    <location>
        <position position="158"/>
    </location>
</feature>
<dbReference type="GO" id="GO:0004180">
    <property type="term" value="F:carboxypeptidase activity"/>
    <property type="evidence" value="ECO:0007669"/>
    <property type="project" value="UniProtKB-ARBA"/>
</dbReference>
<dbReference type="CDD" id="cd16913">
    <property type="entry name" value="YkuD_like"/>
    <property type="match status" value="1"/>
</dbReference>
<dbReference type="PROSITE" id="PS52029">
    <property type="entry name" value="LD_TPASE"/>
    <property type="match status" value="1"/>
</dbReference>
<dbReference type="KEGG" id="bex:A11Q_842"/>
<evidence type="ECO:0000313" key="10">
    <source>
        <dbReference type="Proteomes" id="UP000012040"/>
    </source>
</evidence>
<dbReference type="GO" id="GO:0009252">
    <property type="term" value="P:peptidoglycan biosynthetic process"/>
    <property type="evidence" value="ECO:0007669"/>
    <property type="project" value="UniProtKB-UniPathway"/>
</dbReference>
<gene>
    <name evidence="9" type="ORF">A11Q_842</name>
</gene>
<keyword evidence="3" id="KW-0808">Transferase</keyword>
<keyword evidence="10" id="KW-1185">Reference proteome</keyword>
<evidence type="ECO:0000313" key="9">
    <source>
        <dbReference type="EMBL" id="AGH95060.1"/>
    </source>
</evidence>
<sequence length="333" mass="38614">MLLFLYNFLSFLIIFSFSHKAIATGPDSGPEAMEIKLIPAPSIEAKYPKQILNLSTDERISTNALLADKTKRQLSVIDLSSLSQGAIKDQYTIDIGKKSGDKTKRNDKRTPEGIYRLLERKAPPEIPFETYGSMAFTTNYPNYFDKFQNKTGDGIWLHSVPDKVPLTRGSRGCVVLRNNDIKKIESTILLNKTFLVIDNKIDWISAEEHVAAKDYALEWFNQWRTHWQNQDLENYIEKYSSQFQAPPFNKKTWLAHKQKLKERYSYVKVRVSDPNIFQLKNQYLIQFVQEYESDGYSDVGVKTLYVIKENGTLKIRREEWAPLVVNMAHQQNK</sequence>
<dbReference type="PATRIC" id="fig|1184267.3.peg.852"/>
<name>M4V9E3_9BACT</name>
<evidence type="ECO:0000256" key="6">
    <source>
        <dbReference type="ARBA" id="ARBA00023316"/>
    </source>
</evidence>
<dbReference type="Pfam" id="PF03734">
    <property type="entry name" value="YkuD"/>
    <property type="match status" value="1"/>
</dbReference>
<dbReference type="GO" id="GO:0008360">
    <property type="term" value="P:regulation of cell shape"/>
    <property type="evidence" value="ECO:0007669"/>
    <property type="project" value="UniProtKB-UniRule"/>
</dbReference>